<dbReference type="AlphaFoldDB" id="A0A919TE30"/>
<evidence type="ECO:0000313" key="2">
    <source>
        <dbReference type="EMBL" id="GIM93387.1"/>
    </source>
</evidence>
<keyword evidence="3" id="KW-1185">Reference proteome</keyword>
<evidence type="ECO:0000313" key="3">
    <source>
        <dbReference type="Proteomes" id="UP000677082"/>
    </source>
</evidence>
<gene>
    <name evidence="2" type="ORF">Ato02nite_051800</name>
</gene>
<feature type="signal peptide" evidence="1">
    <location>
        <begin position="1"/>
        <end position="20"/>
    </location>
</feature>
<dbReference type="RefSeq" id="WP_213009208.1">
    <property type="nucleotide sequence ID" value="NZ_BOQN01000066.1"/>
</dbReference>
<comment type="caution">
    <text evidence="2">The sequence shown here is derived from an EMBL/GenBank/DDBJ whole genome shotgun (WGS) entry which is preliminary data.</text>
</comment>
<dbReference type="Proteomes" id="UP000677082">
    <property type="component" value="Unassembled WGS sequence"/>
</dbReference>
<organism evidence="2 3">
    <name type="scientific">Paractinoplanes toevensis</name>
    <dbReference type="NCBI Taxonomy" id="571911"/>
    <lineage>
        <taxon>Bacteria</taxon>
        <taxon>Bacillati</taxon>
        <taxon>Actinomycetota</taxon>
        <taxon>Actinomycetes</taxon>
        <taxon>Micromonosporales</taxon>
        <taxon>Micromonosporaceae</taxon>
        <taxon>Paractinoplanes</taxon>
    </lineage>
</organism>
<evidence type="ECO:0000256" key="1">
    <source>
        <dbReference type="SAM" id="SignalP"/>
    </source>
</evidence>
<protein>
    <submittedName>
        <fullName evidence="2">Uncharacterized protein</fullName>
    </submittedName>
</protein>
<name>A0A919TE30_9ACTN</name>
<dbReference type="PROSITE" id="PS51257">
    <property type="entry name" value="PROKAR_LIPOPROTEIN"/>
    <property type="match status" value="1"/>
</dbReference>
<keyword evidence="1" id="KW-0732">Signal</keyword>
<proteinExistence type="predicted"/>
<accession>A0A919TE30</accession>
<feature type="chain" id="PRO_5037909173" evidence="1">
    <location>
        <begin position="21"/>
        <end position="147"/>
    </location>
</feature>
<sequence length="147" mass="14958">MPHRRRTALTITLVATAGLAAGCAIEISPEAVPVPFSVAPTPSASAGVPAYTCTAAYKILTDGAVRLAGVADSSSDSAKEKMRDTFTDMAAKVDKEAALTSDPELKQALSAVSSDLTAAARQPDPKSYVNGGFETVGQKLDGACADA</sequence>
<dbReference type="EMBL" id="BOQN01000066">
    <property type="protein sequence ID" value="GIM93387.1"/>
    <property type="molecule type" value="Genomic_DNA"/>
</dbReference>
<reference evidence="2 3" key="1">
    <citation type="submission" date="2021-03" db="EMBL/GenBank/DDBJ databases">
        <title>Whole genome shotgun sequence of Actinoplanes toevensis NBRC 105298.</title>
        <authorList>
            <person name="Komaki H."/>
            <person name="Tamura T."/>
        </authorList>
    </citation>
    <scope>NUCLEOTIDE SEQUENCE [LARGE SCALE GENOMIC DNA]</scope>
    <source>
        <strain evidence="2 3">NBRC 105298</strain>
    </source>
</reference>